<proteinExistence type="predicted"/>
<accession>A0ABU8H6F6</accession>
<organism evidence="2 3">
    <name type="scientific">Sphingomonas kyungheensis</name>
    <dbReference type="NCBI Taxonomy" id="1069987"/>
    <lineage>
        <taxon>Bacteria</taxon>
        <taxon>Pseudomonadati</taxon>
        <taxon>Pseudomonadota</taxon>
        <taxon>Alphaproteobacteria</taxon>
        <taxon>Sphingomonadales</taxon>
        <taxon>Sphingomonadaceae</taxon>
        <taxon>Sphingomonas</taxon>
    </lineage>
</organism>
<keyword evidence="3" id="KW-1185">Reference proteome</keyword>
<evidence type="ECO:0000313" key="2">
    <source>
        <dbReference type="EMBL" id="MEI5688650.1"/>
    </source>
</evidence>
<evidence type="ECO:0000313" key="3">
    <source>
        <dbReference type="Proteomes" id="UP001367771"/>
    </source>
</evidence>
<dbReference type="InterPro" id="IPR036597">
    <property type="entry name" value="Fido-like_dom_sf"/>
</dbReference>
<gene>
    <name evidence="2" type="ORF">V8201_16270</name>
</gene>
<dbReference type="InterPro" id="IPR003812">
    <property type="entry name" value="Fido"/>
</dbReference>
<sequence length="244" mass="27510">MADALAQTYARLDHLHPFSEGNSRTLRTFTAQLASEAGQKLDWNTTNVTPQSRDALYIARDMAVIQHHYPGLTADKMMTVDTREEYQLAFQLHVYRRHDPLQEIIRRSLEHGRDQAPYDRRMSVMEAAREIGVVAPIAANQADLAEENARLAVPRGQGSPAEHEAAVAIRDRIARDGSMEVLAERLSRVESGQITIRHEPCAPAIRRLIAIADGITRELAQQRTIATQQIQRLRAIEHDGKLER</sequence>
<dbReference type="SUPFAM" id="SSF140931">
    <property type="entry name" value="Fic-like"/>
    <property type="match status" value="1"/>
</dbReference>
<dbReference type="Gene3D" id="1.10.3290.10">
    <property type="entry name" value="Fido-like domain"/>
    <property type="match status" value="1"/>
</dbReference>
<protein>
    <recommendedName>
        <fullName evidence="1">Fido domain-containing protein</fullName>
    </recommendedName>
</protein>
<dbReference type="EMBL" id="JBBBDM010000012">
    <property type="protein sequence ID" value="MEI5688650.1"/>
    <property type="molecule type" value="Genomic_DNA"/>
</dbReference>
<dbReference type="PROSITE" id="PS51459">
    <property type="entry name" value="FIDO"/>
    <property type="match status" value="1"/>
</dbReference>
<feature type="domain" description="Fido" evidence="1">
    <location>
        <begin position="1"/>
        <end position="78"/>
    </location>
</feature>
<dbReference type="Proteomes" id="UP001367771">
    <property type="component" value="Unassembled WGS sequence"/>
</dbReference>
<reference evidence="2 3" key="1">
    <citation type="journal article" date="2013" name="Int. J. Syst. Evol. Microbiol.">
        <title>Sphingomonas kyungheensis sp. nov., a bacterium with ginsenoside-converting activity isolated from soil of a ginseng field.</title>
        <authorList>
            <person name="Son H.M."/>
            <person name="Yang J.E."/>
            <person name="Park Y."/>
            <person name="Han C.K."/>
            <person name="Kim S.G."/>
            <person name="Kook M."/>
            <person name="Yi T.H."/>
        </authorList>
    </citation>
    <scope>NUCLEOTIDE SEQUENCE [LARGE SCALE GENOMIC DNA]</scope>
    <source>
        <strain evidence="2 3">LMG 26582</strain>
    </source>
</reference>
<name>A0ABU8H6F6_9SPHN</name>
<evidence type="ECO:0000259" key="1">
    <source>
        <dbReference type="PROSITE" id="PS51459"/>
    </source>
</evidence>
<comment type="caution">
    <text evidence="2">The sequence shown here is derived from an EMBL/GenBank/DDBJ whole genome shotgun (WGS) entry which is preliminary data.</text>
</comment>